<dbReference type="AlphaFoldDB" id="Q2G5Q2"/>
<protein>
    <submittedName>
        <fullName evidence="2">Uncharacterized protein</fullName>
    </submittedName>
</protein>
<sequence length="260" mass="26336">MCLVDTPRKRQGGVRTFAAGMAALAGVMLAGSAVAQSVVVRSTGPSAATYPQGRKLAANASVVLKAGDHVTVLDKAGTRVLSGPGTFTLNGAVNRDQSGGGTALAAMMTRGAGARTRTGAVRGAPTGPVAAPSGPENVWYIDVSKGGTYCVADPATLVLWRPERTDEGTGKLLSQDGSMADLTWRAGSALKVWPAATVPVVDGQTYTFSNAVGKPVKIRTMVLPSVPEDEVEVAAAMAAKGCNAQLDLLANLASAEQSGG</sequence>
<dbReference type="eggNOG" id="ENOG5033GDV">
    <property type="taxonomic scope" value="Bacteria"/>
</dbReference>
<name>Q2G5Q2_NOVAD</name>
<proteinExistence type="predicted"/>
<organism evidence="2 3">
    <name type="scientific">Novosphingobium aromaticivorans (strain ATCC 700278 / DSM 12444 / CCUG 56034 / CIP 105152 / NBRC 16084 / F199)</name>
    <dbReference type="NCBI Taxonomy" id="279238"/>
    <lineage>
        <taxon>Bacteria</taxon>
        <taxon>Pseudomonadati</taxon>
        <taxon>Pseudomonadota</taxon>
        <taxon>Alphaproteobacteria</taxon>
        <taxon>Sphingomonadales</taxon>
        <taxon>Sphingomonadaceae</taxon>
        <taxon>Novosphingobium</taxon>
    </lineage>
</organism>
<dbReference type="HOGENOM" id="CLU_1097963_0_0_5"/>
<reference evidence="3" key="1">
    <citation type="submission" date="2006-01" db="EMBL/GenBank/DDBJ databases">
        <title>Complete sequence of Novosphingobium aromaticivorans DSM 12444.</title>
        <authorList>
            <consortium name="US DOE Joint Genome Institute"/>
            <person name="Copeland A."/>
            <person name="Lucas S."/>
            <person name="Lapidus A."/>
            <person name="Barry K."/>
            <person name="Detter J.C."/>
            <person name="Glavina T."/>
            <person name="Hammon N."/>
            <person name="Israni S."/>
            <person name="Pitluck S."/>
            <person name="Chain P."/>
            <person name="Malfatti S."/>
            <person name="Shin M."/>
            <person name="Vergez L."/>
            <person name="Schmutz J."/>
            <person name="Larimer F."/>
            <person name="Land M."/>
            <person name="Kyrpides N."/>
            <person name="Ivanova N."/>
            <person name="Fredrickson J."/>
            <person name="Balkwill D."/>
            <person name="Romine M.F."/>
            <person name="Richardson P."/>
        </authorList>
    </citation>
    <scope>NUCLEOTIDE SEQUENCE [LARGE SCALE GENOMIC DNA]</scope>
    <source>
        <strain evidence="3">ATCC 700278 / DSM 12444 / CCUG 56034 / CIP 105152 / NBRC 16084 / F199</strain>
    </source>
</reference>
<keyword evidence="1" id="KW-0732">Signal</keyword>
<evidence type="ECO:0000313" key="2">
    <source>
        <dbReference type="EMBL" id="ABD26821.1"/>
    </source>
</evidence>
<dbReference type="STRING" id="279238.Saro_2385"/>
<dbReference type="EMBL" id="CP000248">
    <property type="protein sequence ID" value="ABD26821.1"/>
    <property type="molecule type" value="Genomic_DNA"/>
</dbReference>
<gene>
    <name evidence="2" type="ordered locus">Saro_2385</name>
</gene>
<dbReference type="KEGG" id="nar:Saro_2385"/>
<dbReference type="Proteomes" id="UP000009134">
    <property type="component" value="Chromosome"/>
</dbReference>
<evidence type="ECO:0000256" key="1">
    <source>
        <dbReference type="SAM" id="SignalP"/>
    </source>
</evidence>
<keyword evidence="3" id="KW-1185">Reference proteome</keyword>
<evidence type="ECO:0000313" key="3">
    <source>
        <dbReference type="Proteomes" id="UP000009134"/>
    </source>
</evidence>
<accession>Q2G5Q2</accession>
<feature type="chain" id="PRO_5004207940" evidence="1">
    <location>
        <begin position="36"/>
        <end position="260"/>
    </location>
</feature>
<feature type="signal peptide" evidence="1">
    <location>
        <begin position="1"/>
        <end position="35"/>
    </location>
</feature>